<sequence>MATISVPLNSKQTETLEYLVKQRVGANRADVMRKALEKLSEEEAVQMVLRAQKEMGEGKVLYGDLRELAKKIR</sequence>
<evidence type="ECO:0000313" key="1">
    <source>
        <dbReference type="EMBL" id="OGG47359.1"/>
    </source>
</evidence>
<protein>
    <recommendedName>
        <fullName evidence="3">Ribbon-helix-helix protein CopG domain-containing protein</fullName>
    </recommendedName>
</protein>
<name>A0A1F6CDV7_9BACT</name>
<dbReference type="AlphaFoldDB" id="A0A1F6CDV7"/>
<gene>
    <name evidence="1" type="ORF">A2671_02280</name>
</gene>
<evidence type="ECO:0008006" key="3">
    <source>
        <dbReference type="Google" id="ProtNLM"/>
    </source>
</evidence>
<dbReference type="EMBL" id="MFKQ01000012">
    <property type="protein sequence ID" value="OGG47359.1"/>
    <property type="molecule type" value="Genomic_DNA"/>
</dbReference>
<dbReference type="Proteomes" id="UP000178344">
    <property type="component" value="Unassembled WGS sequence"/>
</dbReference>
<organism evidence="1 2">
    <name type="scientific">Candidatus Kaiserbacteria bacterium RIFCSPHIGHO2_01_FULL_49_13</name>
    <dbReference type="NCBI Taxonomy" id="1798477"/>
    <lineage>
        <taxon>Bacteria</taxon>
        <taxon>Candidatus Kaiseribacteriota</taxon>
    </lineage>
</organism>
<accession>A0A1F6CDV7</accession>
<proteinExistence type="predicted"/>
<reference evidence="1 2" key="1">
    <citation type="journal article" date="2016" name="Nat. Commun.">
        <title>Thousands of microbial genomes shed light on interconnected biogeochemical processes in an aquifer system.</title>
        <authorList>
            <person name="Anantharaman K."/>
            <person name="Brown C.T."/>
            <person name="Hug L.A."/>
            <person name="Sharon I."/>
            <person name="Castelle C.J."/>
            <person name="Probst A.J."/>
            <person name="Thomas B.C."/>
            <person name="Singh A."/>
            <person name="Wilkins M.J."/>
            <person name="Karaoz U."/>
            <person name="Brodie E.L."/>
            <person name="Williams K.H."/>
            <person name="Hubbard S.S."/>
            <person name="Banfield J.F."/>
        </authorList>
    </citation>
    <scope>NUCLEOTIDE SEQUENCE [LARGE SCALE GENOMIC DNA]</scope>
</reference>
<evidence type="ECO:0000313" key="2">
    <source>
        <dbReference type="Proteomes" id="UP000178344"/>
    </source>
</evidence>
<comment type="caution">
    <text evidence="1">The sequence shown here is derived from an EMBL/GenBank/DDBJ whole genome shotgun (WGS) entry which is preliminary data.</text>
</comment>